<evidence type="ECO:0000313" key="3">
    <source>
        <dbReference type="Proteomes" id="UP001595796"/>
    </source>
</evidence>
<evidence type="ECO:0000259" key="1">
    <source>
        <dbReference type="Pfam" id="PF12728"/>
    </source>
</evidence>
<organism evidence="2 3">
    <name type="scientific">Flaviflagellibacter deserti</name>
    <dbReference type="NCBI Taxonomy" id="2267266"/>
    <lineage>
        <taxon>Bacteria</taxon>
        <taxon>Pseudomonadati</taxon>
        <taxon>Pseudomonadota</taxon>
        <taxon>Alphaproteobacteria</taxon>
        <taxon>Hyphomicrobiales</taxon>
        <taxon>Flaviflagellibacter</taxon>
    </lineage>
</organism>
<feature type="domain" description="Helix-turn-helix" evidence="1">
    <location>
        <begin position="9"/>
        <end position="54"/>
    </location>
</feature>
<dbReference type="InterPro" id="IPR010093">
    <property type="entry name" value="SinI_DNA-bd"/>
</dbReference>
<protein>
    <submittedName>
        <fullName evidence="2">Helix-turn-helix domain-containing protein</fullName>
    </submittedName>
</protein>
<dbReference type="InterPro" id="IPR041657">
    <property type="entry name" value="HTH_17"/>
</dbReference>
<comment type="caution">
    <text evidence="2">The sequence shown here is derived from an EMBL/GenBank/DDBJ whole genome shotgun (WGS) entry which is preliminary data.</text>
</comment>
<dbReference type="Proteomes" id="UP001595796">
    <property type="component" value="Unassembled WGS sequence"/>
</dbReference>
<dbReference type="EMBL" id="JBHSJF010000006">
    <property type="protein sequence ID" value="MFC5068899.1"/>
    <property type="molecule type" value="Genomic_DNA"/>
</dbReference>
<sequence length="64" mass="6794">MHKPLAYHIDEAAKVSGIGRSKIYEAVGEGALKAVKCGRRTLIKTEDLEAFIASLPALVTGRAA</sequence>
<name>A0ABV9Z2U8_9HYPH</name>
<reference evidence="3" key="1">
    <citation type="journal article" date="2019" name="Int. J. Syst. Evol. Microbiol.">
        <title>The Global Catalogue of Microorganisms (GCM) 10K type strain sequencing project: providing services to taxonomists for standard genome sequencing and annotation.</title>
        <authorList>
            <consortium name="The Broad Institute Genomics Platform"/>
            <consortium name="The Broad Institute Genome Sequencing Center for Infectious Disease"/>
            <person name="Wu L."/>
            <person name="Ma J."/>
        </authorList>
    </citation>
    <scope>NUCLEOTIDE SEQUENCE [LARGE SCALE GENOMIC DNA]</scope>
    <source>
        <strain evidence="3">CGMCC 1.16444</strain>
    </source>
</reference>
<gene>
    <name evidence="2" type="ORF">ACFPFW_12860</name>
</gene>
<keyword evidence="3" id="KW-1185">Reference proteome</keyword>
<dbReference type="Pfam" id="PF12728">
    <property type="entry name" value="HTH_17"/>
    <property type="match status" value="1"/>
</dbReference>
<dbReference type="Gene3D" id="3.90.105.50">
    <property type="match status" value="1"/>
</dbReference>
<proteinExistence type="predicted"/>
<dbReference type="NCBIfam" id="TIGR01764">
    <property type="entry name" value="excise"/>
    <property type="match status" value="1"/>
</dbReference>
<accession>A0ABV9Z2U8</accession>
<dbReference type="InterPro" id="IPR038148">
    <property type="entry name" value="Tn1545/Tn916_Xis"/>
</dbReference>
<dbReference type="RefSeq" id="WP_114956866.1">
    <property type="nucleotide sequence ID" value="NZ_JBHSJF010000006.1"/>
</dbReference>
<evidence type="ECO:0000313" key="2">
    <source>
        <dbReference type="EMBL" id="MFC5068899.1"/>
    </source>
</evidence>